<reference evidence="1 2" key="1">
    <citation type="submission" date="2019-08" db="EMBL/GenBank/DDBJ databases">
        <title>In-depth cultivation of the pig gut microbiome towards novel bacterial diversity and tailored functional studies.</title>
        <authorList>
            <person name="Wylensek D."/>
            <person name="Hitch T.C.A."/>
            <person name="Clavel T."/>
        </authorList>
    </citation>
    <scope>NUCLEOTIDE SEQUENCE [LARGE SCALE GENOMIC DNA]</scope>
    <source>
        <strain evidence="1 2">Oil+RF-744-WCA-WT-13</strain>
    </source>
</reference>
<gene>
    <name evidence="1" type="ORF">FYJ60_12295</name>
</gene>
<accession>A0A7X2PAH7</accession>
<dbReference type="EMBL" id="VUMV01000016">
    <property type="protein sequence ID" value="MST83075.1"/>
    <property type="molecule type" value="Genomic_DNA"/>
</dbReference>
<sequence>MANYIPKAELLQKAVAELNGVSDSFDVSVKDDNIVVTSKWLNGTVVGAGGVESMRETATTIYTIKDNSKYKWHDVLDSGHASIGVNGISLSKSEFAGKSVSFNKNVYFGKNKNNPDGGLGVQTAESNTAKTHKIMKEWLEKYGYKKTLF</sequence>
<organism evidence="1 2">
    <name type="scientific">Bilifractor porci</name>
    <dbReference type="NCBI Taxonomy" id="2606636"/>
    <lineage>
        <taxon>Bacteria</taxon>
        <taxon>Bacillati</taxon>
        <taxon>Bacillota</taxon>
        <taxon>Clostridia</taxon>
        <taxon>Lachnospirales</taxon>
        <taxon>Lachnospiraceae</taxon>
        <taxon>Bilifractor</taxon>
    </lineage>
</organism>
<dbReference type="RefSeq" id="WP_154458979.1">
    <property type="nucleotide sequence ID" value="NZ_VUMV01000016.1"/>
</dbReference>
<evidence type="ECO:0000313" key="1">
    <source>
        <dbReference type="EMBL" id="MST83075.1"/>
    </source>
</evidence>
<name>A0A7X2PAH7_9FIRM</name>
<evidence type="ECO:0000313" key="2">
    <source>
        <dbReference type="Proteomes" id="UP000466864"/>
    </source>
</evidence>
<dbReference type="Proteomes" id="UP000466864">
    <property type="component" value="Unassembled WGS sequence"/>
</dbReference>
<comment type="caution">
    <text evidence="1">The sequence shown here is derived from an EMBL/GenBank/DDBJ whole genome shotgun (WGS) entry which is preliminary data.</text>
</comment>
<protein>
    <submittedName>
        <fullName evidence="1">Uncharacterized protein</fullName>
    </submittedName>
</protein>
<keyword evidence="2" id="KW-1185">Reference proteome</keyword>
<dbReference type="AlphaFoldDB" id="A0A7X2PAH7"/>
<proteinExistence type="predicted"/>